<keyword evidence="3" id="KW-1185">Reference proteome</keyword>
<dbReference type="AlphaFoldDB" id="A0A0L0HEP2"/>
<organism evidence="2 3">
    <name type="scientific">Spizellomyces punctatus (strain DAOM BR117)</name>
    <dbReference type="NCBI Taxonomy" id="645134"/>
    <lineage>
        <taxon>Eukaryota</taxon>
        <taxon>Fungi</taxon>
        <taxon>Fungi incertae sedis</taxon>
        <taxon>Chytridiomycota</taxon>
        <taxon>Chytridiomycota incertae sedis</taxon>
        <taxon>Chytridiomycetes</taxon>
        <taxon>Spizellomycetales</taxon>
        <taxon>Spizellomycetaceae</taxon>
        <taxon>Spizellomyces</taxon>
    </lineage>
</organism>
<gene>
    <name evidence="2" type="ORF">SPPG_09295</name>
</gene>
<dbReference type="GeneID" id="27692420"/>
<dbReference type="OrthoDB" id="10311984at2759"/>
<feature type="region of interest" description="Disordered" evidence="1">
    <location>
        <begin position="1"/>
        <end position="73"/>
    </location>
</feature>
<evidence type="ECO:0000313" key="2">
    <source>
        <dbReference type="EMBL" id="KNC99449.1"/>
    </source>
</evidence>
<feature type="compositionally biased region" description="Polar residues" evidence="1">
    <location>
        <begin position="24"/>
        <end position="42"/>
    </location>
</feature>
<dbReference type="Proteomes" id="UP000053201">
    <property type="component" value="Unassembled WGS sequence"/>
</dbReference>
<evidence type="ECO:0000313" key="3">
    <source>
        <dbReference type="Proteomes" id="UP000053201"/>
    </source>
</evidence>
<name>A0A0L0HEP2_SPIPD</name>
<proteinExistence type="predicted"/>
<reference evidence="2 3" key="1">
    <citation type="submission" date="2009-08" db="EMBL/GenBank/DDBJ databases">
        <title>The Genome Sequence of Spizellomyces punctatus strain DAOM BR117.</title>
        <authorList>
            <consortium name="The Broad Institute Genome Sequencing Platform"/>
            <person name="Russ C."/>
            <person name="Cuomo C."/>
            <person name="Shea T."/>
            <person name="Young S.K."/>
            <person name="Zeng Q."/>
            <person name="Koehrsen M."/>
            <person name="Haas B."/>
            <person name="Borodovsky M."/>
            <person name="Guigo R."/>
            <person name="Alvarado L."/>
            <person name="Berlin A."/>
            <person name="Bochicchio J."/>
            <person name="Borenstein D."/>
            <person name="Chapman S."/>
            <person name="Chen Z."/>
            <person name="Engels R."/>
            <person name="Freedman E."/>
            <person name="Gellesch M."/>
            <person name="Goldberg J."/>
            <person name="Griggs A."/>
            <person name="Gujja S."/>
            <person name="Heiman D."/>
            <person name="Hepburn T."/>
            <person name="Howarth C."/>
            <person name="Jen D."/>
            <person name="Larson L."/>
            <person name="Lewis B."/>
            <person name="Mehta T."/>
            <person name="Park D."/>
            <person name="Pearson M."/>
            <person name="Roberts A."/>
            <person name="Saif S."/>
            <person name="Shenoy N."/>
            <person name="Sisk P."/>
            <person name="Stolte C."/>
            <person name="Sykes S."/>
            <person name="Thomson T."/>
            <person name="Walk T."/>
            <person name="White J."/>
            <person name="Yandava C."/>
            <person name="Burger G."/>
            <person name="Gray M.W."/>
            <person name="Holland P.W.H."/>
            <person name="King N."/>
            <person name="Lang F.B.F."/>
            <person name="Roger A.J."/>
            <person name="Ruiz-Trillo I."/>
            <person name="Lander E."/>
            <person name="Nusbaum C."/>
        </authorList>
    </citation>
    <scope>NUCLEOTIDE SEQUENCE [LARGE SCALE GENOMIC DNA]</scope>
    <source>
        <strain evidence="2 3">DAOM BR117</strain>
    </source>
</reference>
<sequence length="73" mass="8193">MSSKAPSKQPTQKPQDMGRREADTQPNLFNMTTTGETVMQQADDSKGPKREPPRATLTNMTSEDDEQIWEKAP</sequence>
<dbReference type="InParanoid" id="A0A0L0HEP2"/>
<feature type="compositionally biased region" description="Basic and acidic residues" evidence="1">
    <location>
        <begin position="43"/>
        <end position="53"/>
    </location>
</feature>
<dbReference type="VEuPathDB" id="FungiDB:SPPG_09295"/>
<dbReference type="EMBL" id="KQ257458">
    <property type="protein sequence ID" value="KNC99449.1"/>
    <property type="molecule type" value="Genomic_DNA"/>
</dbReference>
<evidence type="ECO:0000256" key="1">
    <source>
        <dbReference type="SAM" id="MobiDB-lite"/>
    </source>
</evidence>
<dbReference type="RefSeq" id="XP_016607489.1">
    <property type="nucleotide sequence ID" value="XM_016757454.1"/>
</dbReference>
<feature type="compositionally biased region" description="Polar residues" evidence="1">
    <location>
        <begin position="1"/>
        <end position="14"/>
    </location>
</feature>
<accession>A0A0L0HEP2</accession>
<protein>
    <submittedName>
        <fullName evidence="2">Uncharacterized protein</fullName>
    </submittedName>
</protein>